<evidence type="ECO:0000256" key="2">
    <source>
        <dbReference type="ARBA" id="ARBA00022833"/>
    </source>
</evidence>
<dbReference type="PROSITE" id="PS00478">
    <property type="entry name" value="LIM_DOMAIN_1"/>
    <property type="match status" value="1"/>
</dbReference>
<dbReference type="PROSITE" id="PS50023">
    <property type="entry name" value="LIM_DOMAIN_2"/>
    <property type="match status" value="1"/>
</dbReference>
<evidence type="ECO:0000259" key="6">
    <source>
        <dbReference type="PROSITE" id="PS50023"/>
    </source>
</evidence>
<feature type="compositionally biased region" description="Basic and acidic residues" evidence="5">
    <location>
        <begin position="661"/>
        <end position="693"/>
    </location>
</feature>
<dbReference type="GO" id="GO:0005925">
    <property type="term" value="C:focal adhesion"/>
    <property type="evidence" value="ECO:0007669"/>
    <property type="project" value="TreeGrafter"/>
</dbReference>
<feature type="region of interest" description="Disordered" evidence="5">
    <location>
        <begin position="149"/>
        <end position="182"/>
    </location>
</feature>
<feature type="compositionally biased region" description="Basic and acidic residues" evidence="5">
    <location>
        <begin position="75"/>
        <end position="101"/>
    </location>
</feature>
<dbReference type="Proteomes" id="UP000694561">
    <property type="component" value="Unplaced"/>
</dbReference>
<keyword evidence="2 4" id="KW-0862">Zinc</keyword>
<evidence type="ECO:0000256" key="3">
    <source>
        <dbReference type="ARBA" id="ARBA00023038"/>
    </source>
</evidence>
<accession>A0A8C6BDK0</accession>
<dbReference type="GeneTree" id="ENSGT00530000063779"/>
<dbReference type="GO" id="GO:0007015">
    <property type="term" value="P:actin filament organization"/>
    <property type="evidence" value="ECO:0007669"/>
    <property type="project" value="TreeGrafter"/>
</dbReference>
<evidence type="ECO:0000313" key="7">
    <source>
        <dbReference type="Ensembl" id="ENSMMNP00015013789.1"/>
    </source>
</evidence>
<dbReference type="PANTHER" id="PTHR22591:SF1">
    <property type="entry name" value="XIN ACTIN-BINDING REPEAT-CONTAINING PROTEIN 2"/>
    <property type="match status" value="1"/>
</dbReference>
<dbReference type="GO" id="GO:0001725">
    <property type="term" value="C:stress fiber"/>
    <property type="evidence" value="ECO:0007669"/>
    <property type="project" value="TreeGrafter"/>
</dbReference>
<reference evidence="7" key="2">
    <citation type="submission" date="2025-09" db="UniProtKB">
        <authorList>
            <consortium name="Ensembl"/>
        </authorList>
    </citation>
    <scope>IDENTIFICATION</scope>
</reference>
<dbReference type="PANTHER" id="PTHR22591">
    <property type="entry name" value="XIN"/>
    <property type="match status" value="1"/>
</dbReference>
<sequence length="971" mass="110634">MFPMQKGSLNLLRQKWESSDYQKNECSPRGSRCRLFQPQENKLLEPEGEAASVPGPPDPPNLPCSVGEEMLSSEPEEKFPEDKSDNSRDYGRPEVLKEDSLSGRRRIERFSIALDELRSVFEAPRSGNRQAGPAEYGQKEVEIERNLYSPTFKSQPGSQSDDSVKDSDKKGEETPFDKMSPESGHSHIFEAVLFLSAWILSLYLHPEMKKTSRDNFRFLALSTAGPSKPARGFAEDSAAQREGVSDLQEVVSLKERMARYQAAVSKGDCRSFSTNMLEESEMCTVPGGLARVKKQFEKDKIASSCNTFTQYQYQHQDRSEQEVIRSSQVDIAGHSQEMERNEQETSKAHKIDVLGTEMVSHLEKHTVEINQASPLHQYVQETVIDTPEDEEIPKVSTKFLKEQFEKSAQEKVLYSDKETTPTKQIKKLQLQDKEICILCQKTVYPMECLVADRQSFHKSCFRCHHCNSKLSLGNYASLHGQIYCKPHFKQLFKSKGNYDEGFGHKQHKDRWNCKNQSSSVDFTPNEEPNMCKNNAENTPMLGELNKHLDAGNSEGQRDDLRKCGERGKLKIIWPPSREMPKKTFPLEEELKMSKPKWPPEMTTSTSAEFKSESQIEHMKTVENKGQEQDNISFLQPCLQPIHMCQKVDYTGIKEMEMYEARKDEKEGNKNVQDKLNEPKDTKNKRKSEMDLHDNSNVVVQSAEKEKNEKPNEPDGTEVLQVTNTDDEVVPENRKENLNKNNNNNYVAASYLNNCRQKTSILEFPNLLPLSSEAHYTANEYQTENLENASRISELLGVFESEKTYSGNVLAMALDKQTDRATAGSPMQSVPKSGFNDRIIVKGKRSMPSSDTNILNIKGNHSNNKNLQFFFSNTVKIAAFSTKNENIFKSNLIDSVDQIKNMPCLYLRELEKDIRHWHGETIGAARINGNTSFDASSSEFTAEPPFPTVEVQFEQLTVEEQIKRNRCYSDTE</sequence>
<dbReference type="InterPro" id="IPR001781">
    <property type="entry name" value="Znf_LIM"/>
</dbReference>
<feature type="compositionally biased region" description="Basic and acidic residues" evidence="5">
    <location>
        <begin position="162"/>
        <end position="182"/>
    </location>
</feature>
<feature type="region of interest" description="Disordered" evidence="5">
    <location>
        <begin position="661"/>
        <end position="717"/>
    </location>
</feature>
<evidence type="ECO:0000256" key="5">
    <source>
        <dbReference type="SAM" id="MobiDB-lite"/>
    </source>
</evidence>
<keyword evidence="1 4" id="KW-0479">Metal-binding</keyword>
<keyword evidence="8" id="KW-1185">Reference proteome</keyword>
<organism evidence="7 8">
    <name type="scientific">Monodon monoceros</name>
    <name type="common">Narwhal</name>
    <name type="synonym">Ceratodon monodon</name>
    <dbReference type="NCBI Taxonomy" id="40151"/>
    <lineage>
        <taxon>Eukaryota</taxon>
        <taxon>Metazoa</taxon>
        <taxon>Chordata</taxon>
        <taxon>Craniata</taxon>
        <taxon>Vertebrata</taxon>
        <taxon>Euteleostomi</taxon>
        <taxon>Mammalia</taxon>
        <taxon>Eutheria</taxon>
        <taxon>Laurasiatheria</taxon>
        <taxon>Artiodactyla</taxon>
        <taxon>Whippomorpha</taxon>
        <taxon>Cetacea</taxon>
        <taxon>Odontoceti</taxon>
        <taxon>Monodontidae</taxon>
        <taxon>Monodon</taxon>
    </lineage>
</organism>
<protein>
    <submittedName>
        <fullName evidence="7">Xin actin binding repeat containing 2</fullName>
    </submittedName>
</protein>
<feature type="compositionally biased region" description="Basic and acidic residues" evidence="5">
    <location>
        <begin position="14"/>
        <end position="23"/>
    </location>
</feature>
<name>A0A8C6BDK0_MONMO</name>
<dbReference type="GO" id="GO:0046872">
    <property type="term" value="F:metal ion binding"/>
    <property type="evidence" value="ECO:0007669"/>
    <property type="project" value="UniProtKB-KW"/>
</dbReference>
<reference evidence="7" key="1">
    <citation type="submission" date="2025-08" db="UniProtKB">
        <authorList>
            <consortium name="Ensembl"/>
        </authorList>
    </citation>
    <scope>IDENTIFICATION</scope>
</reference>
<dbReference type="CDD" id="cd09442">
    <property type="entry name" value="LIM_Eplin_like"/>
    <property type="match status" value="1"/>
</dbReference>
<evidence type="ECO:0000256" key="1">
    <source>
        <dbReference type="ARBA" id="ARBA00022723"/>
    </source>
</evidence>
<evidence type="ECO:0000313" key="8">
    <source>
        <dbReference type="Proteomes" id="UP000694561"/>
    </source>
</evidence>
<dbReference type="FunFam" id="2.10.110.10:FF:000002">
    <property type="entry name" value="LIM domain and actin-binding 1"/>
    <property type="match status" value="1"/>
</dbReference>
<feature type="compositionally biased region" description="Basic and acidic residues" evidence="5">
    <location>
        <begin position="702"/>
        <end position="712"/>
    </location>
</feature>
<dbReference type="SUPFAM" id="SSF57716">
    <property type="entry name" value="Glucocorticoid receptor-like (DNA-binding domain)"/>
    <property type="match status" value="2"/>
</dbReference>
<feature type="region of interest" description="Disordered" evidence="5">
    <location>
        <begin position="1"/>
        <end position="101"/>
    </location>
</feature>
<keyword evidence="3 4" id="KW-0440">LIM domain</keyword>
<dbReference type="Ensembl" id="ENSMMNT00015015126.1">
    <property type="protein sequence ID" value="ENSMMNP00015013789.1"/>
    <property type="gene ID" value="ENSMMNG00015010131.1"/>
</dbReference>
<dbReference type="GO" id="GO:0051015">
    <property type="term" value="F:actin filament binding"/>
    <property type="evidence" value="ECO:0007669"/>
    <property type="project" value="TreeGrafter"/>
</dbReference>
<dbReference type="InterPro" id="IPR030072">
    <property type="entry name" value="XIRP1/XIRP2"/>
</dbReference>
<evidence type="ECO:0000256" key="4">
    <source>
        <dbReference type="PROSITE-ProRule" id="PRU00125"/>
    </source>
</evidence>
<dbReference type="Pfam" id="PF00412">
    <property type="entry name" value="LIM"/>
    <property type="match status" value="1"/>
</dbReference>
<proteinExistence type="predicted"/>
<dbReference type="SMART" id="SM00132">
    <property type="entry name" value="LIM"/>
    <property type="match status" value="1"/>
</dbReference>
<gene>
    <name evidence="7" type="primary">XIRP2</name>
</gene>
<dbReference type="AlphaFoldDB" id="A0A8C6BDK0"/>
<dbReference type="Gene3D" id="2.10.110.10">
    <property type="entry name" value="Cysteine Rich Protein"/>
    <property type="match status" value="1"/>
</dbReference>
<feature type="domain" description="LIM zinc-binding" evidence="6">
    <location>
        <begin position="434"/>
        <end position="494"/>
    </location>
</feature>